<name>A0A914NXW1_9BILA</name>
<feature type="compositionally biased region" description="Basic residues" evidence="1">
    <location>
        <begin position="150"/>
        <end position="160"/>
    </location>
</feature>
<reference evidence="3" key="1">
    <citation type="submission" date="2022-11" db="UniProtKB">
        <authorList>
            <consortium name="WormBaseParasite"/>
        </authorList>
    </citation>
    <scope>IDENTIFICATION</scope>
</reference>
<evidence type="ECO:0000256" key="1">
    <source>
        <dbReference type="SAM" id="MobiDB-lite"/>
    </source>
</evidence>
<dbReference type="AlphaFoldDB" id="A0A914NXW1"/>
<accession>A0A914NXW1</accession>
<dbReference type="Proteomes" id="UP000887578">
    <property type="component" value="Unplaced"/>
</dbReference>
<sequence length="245" mass="27711">MANLPPINTGFEDDWEDESLDDLVYQATQRRNVPPAAVRVKAKVEERRFVLVGEPVVQYSHKRPPRKNETAGTLGLWAIYDAPPSTESTPSAESPKCWNSFYLGYQAGIMFARSLMDQALNPNFVYASAASPFPMPSSSTSFQSSESPSTKKRNGSKKRTRADQEEEAVQTKKSKSAKRFAYTDEDDEKLLQLAREIVRETPDITDNALYKRVHAECGLDRSFSSIDSHMKRFIKPKLYDQEEST</sequence>
<feature type="region of interest" description="Disordered" evidence="1">
    <location>
        <begin position="136"/>
        <end position="179"/>
    </location>
</feature>
<feature type="compositionally biased region" description="Low complexity" evidence="1">
    <location>
        <begin position="136"/>
        <end position="148"/>
    </location>
</feature>
<dbReference type="WBParaSite" id="PDA_v2.g10221.t1">
    <property type="protein sequence ID" value="PDA_v2.g10221.t1"/>
    <property type="gene ID" value="PDA_v2.g10221"/>
</dbReference>
<evidence type="ECO:0000313" key="3">
    <source>
        <dbReference type="WBParaSite" id="PDA_v2.g10221.t1"/>
    </source>
</evidence>
<proteinExistence type="predicted"/>
<keyword evidence="2" id="KW-1185">Reference proteome</keyword>
<organism evidence="2 3">
    <name type="scientific">Panagrolaimus davidi</name>
    <dbReference type="NCBI Taxonomy" id="227884"/>
    <lineage>
        <taxon>Eukaryota</taxon>
        <taxon>Metazoa</taxon>
        <taxon>Ecdysozoa</taxon>
        <taxon>Nematoda</taxon>
        <taxon>Chromadorea</taxon>
        <taxon>Rhabditida</taxon>
        <taxon>Tylenchina</taxon>
        <taxon>Panagrolaimomorpha</taxon>
        <taxon>Panagrolaimoidea</taxon>
        <taxon>Panagrolaimidae</taxon>
        <taxon>Panagrolaimus</taxon>
    </lineage>
</organism>
<protein>
    <submittedName>
        <fullName evidence="3">Uncharacterized protein</fullName>
    </submittedName>
</protein>
<evidence type="ECO:0000313" key="2">
    <source>
        <dbReference type="Proteomes" id="UP000887578"/>
    </source>
</evidence>